<accession>A0ABR0AXG5</accession>
<evidence type="ECO:0000256" key="1">
    <source>
        <dbReference type="SAM" id="MobiDB-lite"/>
    </source>
</evidence>
<gene>
    <name evidence="2" type="ORF">OUZ56_022781</name>
</gene>
<comment type="caution">
    <text evidence="2">The sequence shown here is derived from an EMBL/GenBank/DDBJ whole genome shotgun (WGS) entry which is preliminary data.</text>
</comment>
<organism evidence="2 3">
    <name type="scientific">Daphnia magna</name>
    <dbReference type="NCBI Taxonomy" id="35525"/>
    <lineage>
        <taxon>Eukaryota</taxon>
        <taxon>Metazoa</taxon>
        <taxon>Ecdysozoa</taxon>
        <taxon>Arthropoda</taxon>
        <taxon>Crustacea</taxon>
        <taxon>Branchiopoda</taxon>
        <taxon>Diplostraca</taxon>
        <taxon>Cladocera</taxon>
        <taxon>Anomopoda</taxon>
        <taxon>Daphniidae</taxon>
        <taxon>Daphnia</taxon>
    </lineage>
</organism>
<dbReference type="EMBL" id="JAOYFB010000039">
    <property type="protein sequence ID" value="KAK4029821.1"/>
    <property type="molecule type" value="Genomic_DNA"/>
</dbReference>
<evidence type="ECO:0000313" key="2">
    <source>
        <dbReference type="EMBL" id="KAK4029821.1"/>
    </source>
</evidence>
<protein>
    <submittedName>
        <fullName evidence="2">Uncharacterized protein</fullName>
    </submittedName>
</protein>
<reference evidence="2 3" key="1">
    <citation type="journal article" date="2023" name="Nucleic Acids Res.">
        <title>The hologenome of Daphnia magna reveals possible DNA methylation and microbiome-mediated evolution of the host genome.</title>
        <authorList>
            <person name="Chaturvedi A."/>
            <person name="Li X."/>
            <person name="Dhandapani V."/>
            <person name="Marshall H."/>
            <person name="Kissane S."/>
            <person name="Cuenca-Cambronero M."/>
            <person name="Asole G."/>
            <person name="Calvet F."/>
            <person name="Ruiz-Romero M."/>
            <person name="Marangio P."/>
            <person name="Guigo R."/>
            <person name="Rago D."/>
            <person name="Mirbahai L."/>
            <person name="Eastwood N."/>
            <person name="Colbourne J.K."/>
            <person name="Zhou J."/>
            <person name="Mallon E."/>
            <person name="Orsini L."/>
        </authorList>
    </citation>
    <scope>NUCLEOTIDE SEQUENCE [LARGE SCALE GENOMIC DNA]</scope>
    <source>
        <strain evidence="2">LRV0_1</strain>
    </source>
</reference>
<proteinExistence type="predicted"/>
<evidence type="ECO:0000313" key="3">
    <source>
        <dbReference type="Proteomes" id="UP001234178"/>
    </source>
</evidence>
<feature type="region of interest" description="Disordered" evidence="1">
    <location>
        <begin position="90"/>
        <end position="111"/>
    </location>
</feature>
<name>A0ABR0AXG5_9CRUS</name>
<dbReference type="Proteomes" id="UP001234178">
    <property type="component" value="Unassembled WGS sequence"/>
</dbReference>
<feature type="compositionally biased region" description="Basic and acidic residues" evidence="1">
    <location>
        <begin position="98"/>
        <end position="111"/>
    </location>
</feature>
<sequence length="126" mass="14289">MEKDEERTRFPIDRLMKHLVPAQLINAGKSAAERETCRARLKGDVRPHLNQATGCFDMCLSVSLFSLAWRFLPKNIPVVALTKTKNPPITYTVNTPEPPRKINHKQEDAGSAKDFDVRLSLFKKGE</sequence>
<keyword evidence="3" id="KW-1185">Reference proteome</keyword>